<dbReference type="InterPro" id="IPR006162">
    <property type="entry name" value="Ppantetheine_attach_site"/>
</dbReference>
<dbReference type="KEGG" id="sera:Ser39006_017630"/>
<dbReference type="InterPro" id="IPR020845">
    <property type="entry name" value="AMP-binding_CS"/>
</dbReference>
<dbReference type="Pfam" id="PF00501">
    <property type="entry name" value="AMP-binding"/>
    <property type="match status" value="1"/>
</dbReference>
<dbReference type="Pfam" id="PF00550">
    <property type="entry name" value="PP-binding"/>
    <property type="match status" value="1"/>
</dbReference>
<dbReference type="AlphaFoldDB" id="A0A2I5TA84"/>
<evidence type="ECO:0000313" key="7">
    <source>
        <dbReference type="Proteomes" id="UP000017700"/>
    </source>
</evidence>
<dbReference type="Gene3D" id="1.10.1200.10">
    <property type="entry name" value="ACP-like"/>
    <property type="match status" value="1"/>
</dbReference>
<dbReference type="EMBL" id="CP025084">
    <property type="protein sequence ID" value="AUH05791.1"/>
    <property type="molecule type" value="Genomic_DNA"/>
</dbReference>
<dbReference type="Gene3D" id="3.30.300.30">
    <property type="match status" value="1"/>
</dbReference>
<dbReference type="STRING" id="104623.Ser39006_01964"/>
<dbReference type="InterPro" id="IPR009081">
    <property type="entry name" value="PP-bd_ACP"/>
</dbReference>
<evidence type="ECO:0000256" key="1">
    <source>
        <dbReference type="ARBA" id="ARBA00001957"/>
    </source>
</evidence>
<dbReference type="InterPro" id="IPR000873">
    <property type="entry name" value="AMP-dep_synth/lig_dom"/>
</dbReference>
<proteinExistence type="predicted"/>
<protein>
    <submittedName>
        <fullName evidence="6">Non-ribosomal peptide synthetase</fullName>
    </submittedName>
</protein>
<dbReference type="InterPro" id="IPR023213">
    <property type="entry name" value="CAT-like_dom_sf"/>
</dbReference>
<dbReference type="GO" id="GO:0003824">
    <property type="term" value="F:catalytic activity"/>
    <property type="evidence" value="ECO:0007669"/>
    <property type="project" value="InterPro"/>
</dbReference>
<dbReference type="RefSeq" id="WP_021015230.1">
    <property type="nucleotide sequence ID" value="NZ_CP025084.1"/>
</dbReference>
<dbReference type="GO" id="GO:0005737">
    <property type="term" value="C:cytoplasm"/>
    <property type="evidence" value="ECO:0007669"/>
    <property type="project" value="TreeGrafter"/>
</dbReference>
<dbReference type="GO" id="GO:0043041">
    <property type="term" value="P:amino acid activation for nonribosomal peptide biosynthetic process"/>
    <property type="evidence" value="ECO:0007669"/>
    <property type="project" value="TreeGrafter"/>
</dbReference>
<dbReference type="InterPro" id="IPR010071">
    <property type="entry name" value="AA_adenyl_dom"/>
</dbReference>
<evidence type="ECO:0000313" key="5">
    <source>
        <dbReference type="EMBL" id="AUH01469.1"/>
    </source>
</evidence>
<dbReference type="InterPro" id="IPR036736">
    <property type="entry name" value="ACP-like_sf"/>
</dbReference>
<reference evidence="5 8" key="3">
    <citation type="submission" date="2017-11" db="EMBL/GenBank/DDBJ databases">
        <title>Complete genome sequence of Serratia sp. ATCC 39006 LacA.</title>
        <authorList>
            <person name="Hampton H.G."/>
            <person name="Jackson S.A."/>
            <person name="Jauregui R."/>
            <person name="Poulter G.T.M."/>
            <person name="Salmond G.P.C."/>
            <person name="Fineran P.C."/>
        </authorList>
    </citation>
    <scope>NUCLEOTIDE SEQUENCE [LARGE SCALE GENOMIC DNA]</scope>
    <source>
        <strain evidence="5 8">ATCC 39006</strain>
    </source>
</reference>
<name>A0A2I5TA84_SERS3</name>
<dbReference type="GO" id="GO:0031177">
    <property type="term" value="F:phosphopantetheine binding"/>
    <property type="evidence" value="ECO:0007669"/>
    <property type="project" value="InterPro"/>
</dbReference>
<dbReference type="GO" id="GO:0044550">
    <property type="term" value="P:secondary metabolite biosynthetic process"/>
    <property type="evidence" value="ECO:0007669"/>
    <property type="project" value="TreeGrafter"/>
</dbReference>
<dbReference type="Gene3D" id="3.30.559.30">
    <property type="entry name" value="Nonribosomal peptide synthetase, condensation domain"/>
    <property type="match status" value="1"/>
</dbReference>
<dbReference type="Gene3D" id="3.40.50.12780">
    <property type="entry name" value="N-terminal domain of ligase-like"/>
    <property type="match status" value="1"/>
</dbReference>
<dbReference type="InterPro" id="IPR042099">
    <property type="entry name" value="ANL_N_sf"/>
</dbReference>
<dbReference type="Proteomes" id="UP000017700">
    <property type="component" value="Chromosome"/>
</dbReference>
<dbReference type="InterPro" id="IPR001242">
    <property type="entry name" value="Condensation_dom"/>
</dbReference>
<dbReference type="SMART" id="SM00823">
    <property type="entry name" value="PKS_PP"/>
    <property type="match status" value="1"/>
</dbReference>
<dbReference type="PANTHER" id="PTHR45527:SF1">
    <property type="entry name" value="FATTY ACID SYNTHASE"/>
    <property type="match status" value="1"/>
</dbReference>
<evidence type="ECO:0000256" key="3">
    <source>
        <dbReference type="ARBA" id="ARBA00022553"/>
    </source>
</evidence>
<reference evidence="6 7" key="1">
    <citation type="journal article" date="2013" name="Genome Announc.">
        <title>Draft genome sequence of Serratia sp. strain ATCC 39006, a model bacterium for analysis of the biosynthesis and regulation of prodigiosin, a carbapenem, and gas vesicles.</title>
        <authorList>
            <person name="Fineran P.C."/>
            <person name="Iglesias Cans M.C."/>
            <person name="Ramsay J.P."/>
            <person name="Wilf N.M."/>
            <person name="Cossyleon D."/>
            <person name="McNeil M.B."/>
            <person name="Williamson N.R."/>
            <person name="Monson R.E."/>
            <person name="Becher S.A."/>
            <person name="Stanton J.A."/>
            <person name="Brugger K."/>
            <person name="Brown S.D."/>
            <person name="Salmond G.P."/>
        </authorList>
    </citation>
    <scope>NUCLEOTIDE SEQUENCE [LARGE SCALE GENOMIC DNA]</scope>
    <source>
        <strain evidence="6">ATCC 39006</strain>
        <strain evidence="7">ATCC 39006 / SC 11482</strain>
    </source>
</reference>
<dbReference type="SUPFAM" id="SSF52777">
    <property type="entry name" value="CoA-dependent acyltransferases"/>
    <property type="match status" value="2"/>
</dbReference>
<dbReference type="EMBL" id="CP025085">
    <property type="protein sequence ID" value="AUH01469.1"/>
    <property type="molecule type" value="Genomic_DNA"/>
</dbReference>
<evidence type="ECO:0000313" key="8">
    <source>
        <dbReference type="Proteomes" id="UP000233778"/>
    </source>
</evidence>
<dbReference type="KEGG" id="serq:CWC46_17630"/>
<keyword evidence="7" id="KW-1185">Reference proteome</keyword>
<dbReference type="OrthoDB" id="5817163at2"/>
<dbReference type="PROSITE" id="PS00012">
    <property type="entry name" value="PHOSPHOPANTETHEINE"/>
    <property type="match status" value="1"/>
</dbReference>
<dbReference type="InterPro" id="IPR025110">
    <property type="entry name" value="AMP-bd_C"/>
</dbReference>
<dbReference type="Pfam" id="PF13193">
    <property type="entry name" value="AMP-binding_C"/>
    <property type="match status" value="1"/>
</dbReference>
<evidence type="ECO:0000256" key="2">
    <source>
        <dbReference type="ARBA" id="ARBA00022450"/>
    </source>
</evidence>
<dbReference type="Pfam" id="PF00668">
    <property type="entry name" value="Condensation"/>
    <property type="match status" value="1"/>
</dbReference>
<dbReference type="InterPro" id="IPR020806">
    <property type="entry name" value="PKS_PP-bd"/>
</dbReference>
<dbReference type="NCBIfam" id="TIGR01733">
    <property type="entry name" value="AA-adenyl-dom"/>
    <property type="match status" value="1"/>
</dbReference>
<reference evidence="6" key="4">
    <citation type="submission" date="2017-11" db="EMBL/GenBank/DDBJ databases">
        <title>Complete genome sequence of Serratia sp. ATCC 39006.</title>
        <authorList>
            <person name="Hampton H.G."/>
            <person name="Jackson S.A."/>
            <person name="Jauregui R."/>
            <person name="Poulter G.T.M."/>
            <person name="Salmond G.P.C."/>
            <person name="Fineran P.C."/>
        </authorList>
    </citation>
    <scope>NUCLEOTIDE SEQUENCE</scope>
    <source>
        <strain evidence="6">ATCC 39006</strain>
    </source>
</reference>
<dbReference type="InterPro" id="IPR045851">
    <property type="entry name" value="AMP-bd_C_sf"/>
</dbReference>
<dbReference type="SUPFAM" id="SSF56801">
    <property type="entry name" value="Acetyl-CoA synthetase-like"/>
    <property type="match status" value="1"/>
</dbReference>
<dbReference type="Gene3D" id="3.30.559.10">
    <property type="entry name" value="Chloramphenicol acetyltransferase-like domain"/>
    <property type="match status" value="1"/>
</dbReference>
<comment type="cofactor">
    <cofactor evidence="1">
        <name>pantetheine 4'-phosphate</name>
        <dbReference type="ChEBI" id="CHEBI:47942"/>
    </cofactor>
</comment>
<dbReference type="PANTHER" id="PTHR45527">
    <property type="entry name" value="NONRIBOSOMAL PEPTIDE SYNTHETASE"/>
    <property type="match status" value="1"/>
</dbReference>
<evidence type="ECO:0000313" key="6">
    <source>
        <dbReference type="EMBL" id="AUH05791.1"/>
    </source>
</evidence>
<keyword evidence="3" id="KW-0597">Phosphoprotein</keyword>
<dbReference type="PROSITE" id="PS00455">
    <property type="entry name" value="AMP_BINDING"/>
    <property type="match status" value="1"/>
</dbReference>
<keyword evidence="2" id="KW-0596">Phosphopantetheine</keyword>
<dbReference type="Proteomes" id="UP000233778">
    <property type="component" value="Chromosome"/>
</dbReference>
<feature type="domain" description="Carrier" evidence="4">
    <location>
        <begin position="517"/>
        <end position="592"/>
    </location>
</feature>
<gene>
    <name evidence="5" type="ORF">CWC46_17630</name>
    <name evidence="6" type="ORF">Ser39006_017630</name>
</gene>
<evidence type="ECO:0000259" key="4">
    <source>
        <dbReference type="PROSITE" id="PS50075"/>
    </source>
</evidence>
<sequence length="1023" mass="116400">MDSINYLISQKVTSISLARPENTAVIYGSNKLTYRQLEIHTTRIAHYLASHYPKNKNGKIAIYLEPGLYLPVILLSIMKAGFTYIPLSHFHPLERINTIIDDSLSFLIITTKDIYQRDKLTNLGKNTLFLEDLIVLPEGAITGNLPQVTADDLAYILYTSGSTGIPKGVAIEHGNMRYYLNWFNEDLWPLTHACLPLTSSLSFAAAVTQLYAPLLRGDTLYILPKDILHHYPDLLNWYQQHPDGALYCVPTIWEELLNYTRQRRDIELLRLPKTVFLSGEAVSNNLKNRTFREVPDIRLFNLYGPTETTANGSFTELSPQRPVTIGKALRGSELLIVDEQCQPVIPGKVGEVCILGDGVAQGYINRDALTRERFFTVERQGRSYRAHRTGDLGKVLDDGEVLYLGRCDRQVKINGIRIEPEEIEQILQCHAGIAKAVVRCDDSLTTPRLIAYLIAAGERLTLKALRQYLAERLPVAMIPGSFIYLDAIPKLPNGKLDVKRLPPPSPRRPALQTPYATATNKLEQELIDIWQEVLGIVDPGANDNFFELGGNSLQVMQVRRRIRQQLYADIDHDCFFANPTPRALAGVVPYYCNDESNSDDDNNAEPRLSSQQRYFLTLELLSENPWAYQIYFAIDIRGDLNENAINHSLSRILEQNAILRTRFDLDSGDGFGGIAPAVKVTVARRKVTLPDAHPLRDSVLLELARAEPAEFEQLPIVDFQLLEQAPQHHVLLGRVHHTLFDHDAIAPFFHQFVSYYRAFLAGDTAYRINSPWQYADYCRQQTCEDTPARRQQELAFWRQTLAGYRRQGALPPQALRPTVAEGRNYLITLSTDISHQLRHFSRQRQVTPFITLLTLFNLLLQQHTDYQRRPIGIPISDRTSQDNADIMGCFVNMTSFFMPIDSGDTLKSLLERCKKQLFPLLEHQHLSYQDVVNALRNTADETLLHFSVGFNYLTALPEKENSNSCEFSVSEIYHQQARLDMTLLIQDADCFTLCFNYNPGIYPEENIKNLARKYCELLSELRA</sequence>
<dbReference type="SUPFAM" id="SSF47336">
    <property type="entry name" value="ACP-like"/>
    <property type="match status" value="1"/>
</dbReference>
<dbReference type="CDD" id="cd05930">
    <property type="entry name" value="A_NRPS"/>
    <property type="match status" value="1"/>
</dbReference>
<reference evidence="6" key="2">
    <citation type="submission" date="2013-09" db="EMBL/GenBank/DDBJ databases">
        <authorList>
            <person name="Wang G."/>
            <person name="Yang Y."/>
            <person name="Su Y."/>
        </authorList>
    </citation>
    <scope>NUCLEOTIDE SEQUENCE</scope>
    <source>
        <strain evidence="6">ATCC 39006</strain>
    </source>
</reference>
<dbReference type="PROSITE" id="PS50075">
    <property type="entry name" value="CARRIER"/>
    <property type="match status" value="1"/>
</dbReference>
<accession>A0A2I5TA84</accession>
<organism evidence="6 7">
    <name type="scientific">Serratia sp. (strain ATCC 39006)</name>
    <name type="common">Prodigiosinella confusarubida</name>
    <dbReference type="NCBI Taxonomy" id="104623"/>
    <lineage>
        <taxon>Bacteria</taxon>
        <taxon>Pseudomonadati</taxon>
        <taxon>Pseudomonadota</taxon>
        <taxon>Gammaproteobacteria</taxon>
        <taxon>Enterobacterales</taxon>
        <taxon>Pectobacteriaceae</taxon>
        <taxon>Prodigiosinella</taxon>
    </lineage>
</organism>